<dbReference type="AlphaFoldDB" id="A0A9D1J5Z5"/>
<dbReference type="EMBL" id="DVHA01000273">
    <property type="protein sequence ID" value="HIR61569.1"/>
    <property type="molecule type" value="Genomic_DNA"/>
</dbReference>
<keyword evidence="3 8" id="KW-0813">Transport</keyword>
<feature type="transmembrane region" description="Helical" evidence="8">
    <location>
        <begin position="149"/>
        <end position="169"/>
    </location>
</feature>
<feature type="transmembrane region" description="Helical" evidence="8">
    <location>
        <begin position="317"/>
        <end position="335"/>
    </location>
</feature>
<proteinExistence type="inferred from homology"/>
<dbReference type="Pfam" id="PF01235">
    <property type="entry name" value="Na_Ala_symp"/>
    <property type="match status" value="1"/>
</dbReference>
<dbReference type="Proteomes" id="UP000824241">
    <property type="component" value="Unassembled WGS sequence"/>
</dbReference>
<evidence type="ECO:0000256" key="6">
    <source>
        <dbReference type="ARBA" id="ARBA00022989"/>
    </source>
</evidence>
<sequence length="415" mass="42347">MTGCGAGLSVYLHFFPQRRLFTALRRFLGGGRASDGKKVSSFGASAAALAGSLGTGNIAGVAAALTAGGPGAVFWMWVSAFGGMALKYSEILLAVHGRRKGDSSGPMGYIARNVGPVAAWVFAFGCVGASFGTGNMAQANAAADALHTAFGLPKIICGLFLGLAAFLVLRGGKGRVASAAGFLIPVVGGLYIAGAGAVLLLHLDRLPGAFCLVFSDAFSFQSVSGGVLGVFVSRAFRTGIARGVFTNEAGLGSAPIVHSAADSSSPADEGLWGVAEVALDTLVMCTLTAAVLLVVPCPGVDGAAWTAAAFSSALGDWAGGFLGVSSALLAFASLLTWHWCGEAALSYLGAGRRGLLFYRAAFFLAAVLGSVIPVQTVLSASDLLNFFMAAPNLLALFRARKTVREETLVYISQKR</sequence>
<reference evidence="9" key="2">
    <citation type="journal article" date="2021" name="PeerJ">
        <title>Extensive microbial diversity within the chicken gut microbiome revealed by metagenomics and culture.</title>
        <authorList>
            <person name="Gilroy R."/>
            <person name="Ravi A."/>
            <person name="Getino M."/>
            <person name="Pursley I."/>
            <person name="Horton D.L."/>
            <person name="Alikhan N.F."/>
            <person name="Baker D."/>
            <person name="Gharbi K."/>
            <person name="Hall N."/>
            <person name="Watson M."/>
            <person name="Adriaenssens E.M."/>
            <person name="Foster-Nyarko E."/>
            <person name="Jarju S."/>
            <person name="Secka A."/>
            <person name="Antonio M."/>
            <person name="Oren A."/>
            <person name="Chaudhuri R.R."/>
            <person name="La Ragione R."/>
            <person name="Hildebrand F."/>
            <person name="Pallen M.J."/>
        </authorList>
    </citation>
    <scope>NUCLEOTIDE SEQUENCE</scope>
    <source>
        <strain evidence="9">CHK189-12415</strain>
    </source>
</reference>
<evidence type="ECO:0000256" key="5">
    <source>
        <dbReference type="ARBA" id="ARBA00022692"/>
    </source>
</evidence>
<keyword evidence="4 8" id="KW-1003">Cell membrane</keyword>
<organism evidence="9 10">
    <name type="scientific">Candidatus Faecivivens stercoravium</name>
    <dbReference type="NCBI Taxonomy" id="2840803"/>
    <lineage>
        <taxon>Bacteria</taxon>
        <taxon>Bacillati</taxon>
        <taxon>Bacillota</taxon>
        <taxon>Clostridia</taxon>
        <taxon>Eubacteriales</taxon>
        <taxon>Oscillospiraceae</taxon>
        <taxon>Oscillospiraceae incertae sedis</taxon>
        <taxon>Candidatus Faecivivens</taxon>
    </lineage>
</organism>
<evidence type="ECO:0000256" key="1">
    <source>
        <dbReference type="ARBA" id="ARBA00004651"/>
    </source>
</evidence>
<gene>
    <name evidence="9" type="ORF">IAB37_08360</name>
</gene>
<dbReference type="PANTHER" id="PTHR30330:SF3">
    <property type="entry name" value="TRANSCRIPTIONAL REGULATOR, LRP FAMILY"/>
    <property type="match status" value="1"/>
</dbReference>
<evidence type="ECO:0000313" key="10">
    <source>
        <dbReference type="Proteomes" id="UP000824241"/>
    </source>
</evidence>
<evidence type="ECO:0000256" key="2">
    <source>
        <dbReference type="ARBA" id="ARBA00009261"/>
    </source>
</evidence>
<dbReference type="InterPro" id="IPR001463">
    <property type="entry name" value="Na/Ala_symport"/>
</dbReference>
<dbReference type="PANTHER" id="PTHR30330">
    <property type="entry name" value="AGSS FAMILY TRANSPORTER, SODIUM-ALANINE"/>
    <property type="match status" value="1"/>
</dbReference>
<name>A0A9D1J5Z5_9FIRM</name>
<comment type="subcellular location">
    <subcellularLocation>
        <location evidence="1 8">Cell membrane</location>
        <topology evidence="1 8">Multi-pass membrane protein</topology>
    </subcellularLocation>
</comment>
<evidence type="ECO:0000256" key="7">
    <source>
        <dbReference type="ARBA" id="ARBA00023136"/>
    </source>
</evidence>
<keyword evidence="7 8" id="KW-0472">Membrane</keyword>
<evidence type="ECO:0000256" key="3">
    <source>
        <dbReference type="ARBA" id="ARBA00022448"/>
    </source>
</evidence>
<dbReference type="NCBIfam" id="TIGR00835">
    <property type="entry name" value="agcS"/>
    <property type="match status" value="1"/>
</dbReference>
<feature type="transmembrane region" description="Helical" evidence="8">
    <location>
        <begin position="42"/>
        <end position="68"/>
    </location>
</feature>
<feature type="transmembrane region" description="Helical" evidence="8">
    <location>
        <begin position="282"/>
        <end position="305"/>
    </location>
</feature>
<comment type="caution">
    <text evidence="9">The sequence shown here is derived from an EMBL/GenBank/DDBJ whole genome shotgun (WGS) entry which is preliminary data.</text>
</comment>
<accession>A0A9D1J5Z5</accession>
<feature type="transmembrane region" description="Helical" evidence="8">
    <location>
        <begin position="356"/>
        <end position="377"/>
    </location>
</feature>
<keyword evidence="6 8" id="KW-1133">Transmembrane helix</keyword>
<keyword evidence="5 8" id="KW-0812">Transmembrane</keyword>
<feature type="transmembrane region" description="Helical" evidence="8">
    <location>
        <begin position="176"/>
        <end position="201"/>
    </location>
</feature>
<dbReference type="GO" id="GO:0005886">
    <property type="term" value="C:plasma membrane"/>
    <property type="evidence" value="ECO:0007669"/>
    <property type="project" value="UniProtKB-SubCell"/>
</dbReference>
<evidence type="ECO:0000313" key="9">
    <source>
        <dbReference type="EMBL" id="HIR61569.1"/>
    </source>
</evidence>
<feature type="transmembrane region" description="Helical" evidence="8">
    <location>
        <begin position="207"/>
        <end position="232"/>
    </location>
</feature>
<protein>
    <submittedName>
        <fullName evidence="9">Sodium:alanine symporter family protein</fullName>
    </submittedName>
</protein>
<dbReference type="Gene3D" id="1.20.1740.10">
    <property type="entry name" value="Amino acid/polyamine transporter I"/>
    <property type="match status" value="1"/>
</dbReference>
<reference evidence="9" key="1">
    <citation type="submission" date="2020-10" db="EMBL/GenBank/DDBJ databases">
        <authorList>
            <person name="Gilroy R."/>
        </authorList>
    </citation>
    <scope>NUCLEOTIDE SEQUENCE</scope>
    <source>
        <strain evidence="9">CHK189-12415</strain>
    </source>
</reference>
<comment type="similarity">
    <text evidence="2 8">Belongs to the alanine or glycine:cation symporter (AGCS) (TC 2.A.25) family.</text>
</comment>
<feature type="transmembrane region" description="Helical" evidence="8">
    <location>
        <begin position="117"/>
        <end position="137"/>
    </location>
</feature>
<evidence type="ECO:0000256" key="8">
    <source>
        <dbReference type="RuleBase" id="RU363064"/>
    </source>
</evidence>
<keyword evidence="8" id="KW-0769">Symport</keyword>
<feature type="transmembrane region" description="Helical" evidence="8">
    <location>
        <begin position="74"/>
        <end position="96"/>
    </location>
</feature>
<dbReference type="PRINTS" id="PR00175">
    <property type="entry name" value="NAALASMPORT"/>
</dbReference>
<evidence type="ECO:0000256" key="4">
    <source>
        <dbReference type="ARBA" id="ARBA00022475"/>
    </source>
</evidence>
<dbReference type="GO" id="GO:0005283">
    <property type="term" value="F:amino acid:sodium symporter activity"/>
    <property type="evidence" value="ECO:0007669"/>
    <property type="project" value="InterPro"/>
</dbReference>